<comment type="caution">
    <text evidence="1">The sequence shown here is derived from an EMBL/GenBank/DDBJ whole genome shotgun (WGS) entry which is preliminary data.</text>
</comment>
<reference evidence="1 2" key="1">
    <citation type="journal article" date="2024" name="G3 (Bethesda)">
        <title>Genome assembly of Hibiscus sabdariffa L. provides insights into metabolisms of medicinal natural products.</title>
        <authorList>
            <person name="Kim T."/>
        </authorList>
    </citation>
    <scope>NUCLEOTIDE SEQUENCE [LARGE SCALE GENOMIC DNA]</scope>
    <source>
        <strain evidence="1">TK-2024</strain>
        <tissue evidence="1">Old leaves</tissue>
    </source>
</reference>
<name>A0ABR2BSE5_9ROSI</name>
<gene>
    <name evidence="1" type="ORF">V6N12_035384</name>
</gene>
<organism evidence="1 2">
    <name type="scientific">Hibiscus sabdariffa</name>
    <name type="common">roselle</name>
    <dbReference type="NCBI Taxonomy" id="183260"/>
    <lineage>
        <taxon>Eukaryota</taxon>
        <taxon>Viridiplantae</taxon>
        <taxon>Streptophyta</taxon>
        <taxon>Embryophyta</taxon>
        <taxon>Tracheophyta</taxon>
        <taxon>Spermatophyta</taxon>
        <taxon>Magnoliopsida</taxon>
        <taxon>eudicotyledons</taxon>
        <taxon>Gunneridae</taxon>
        <taxon>Pentapetalae</taxon>
        <taxon>rosids</taxon>
        <taxon>malvids</taxon>
        <taxon>Malvales</taxon>
        <taxon>Malvaceae</taxon>
        <taxon>Malvoideae</taxon>
        <taxon>Hibiscus</taxon>
    </lineage>
</organism>
<dbReference type="Proteomes" id="UP001472677">
    <property type="component" value="Unassembled WGS sequence"/>
</dbReference>
<accession>A0ABR2BSE5</accession>
<keyword evidence="2" id="KW-1185">Reference proteome</keyword>
<proteinExistence type="predicted"/>
<dbReference type="EMBL" id="JBBPBM010000089">
    <property type="protein sequence ID" value="KAK8510061.1"/>
    <property type="molecule type" value="Genomic_DNA"/>
</dbReference>
<protein>
    <submittedName>
        <fullName evidence="1">Uncharacterized protein</fullName>
    </submittedName>
</protein>
<evidence type="ECO:0000313" key="2">
    <source>
        <dbReference type="Proteomes" id="UP001472677"/>
    </source>
</evidence>
<sequence>MRLRFFPHCPKFIYLHGFLVAIAFRSKVGFLLLVWVLGSVPFVPWWWKPLCMHFMVVRTLLRPYTLASFRIQSLPSTPLRFLIGCSRQLYTYLGRILPSSYLFSGISRTVEIFGFMTYGCSRYGLRLPRQLSYMKTSWLLMMG</sequence>
<evidence type="ECO:0000313" key="1">
    <source>
        <dbReference type="EMBL" id="KAK8510061.1"/>
    </source>
</evidence>